<evidence type="ECO:0000313" key="4">
    <source>
        <dbReference type="Proteomes" id="UP000002630"/>
    </source>
</evidence>
<dbReference type="GO" id="GO:0005524">
    <property type="term" value="F:ATP binding"/>
    <property type="evidence" value="ECO:0007669"/>
    <property type="project" value="InterPro"/>
</dbReference>
<gene>
    <name evidence="3" type="ORF">Esi_0343_0036</name>
</gene>
<evidence type="ECO:0000313" key="3">
    <source>
        <dbReference type="EMBL" id="CBJ32512.1"/>
    </source>
</evidence>
<dbReference type="GO" id="GO:0004674">
    <property type="term" value="F:protein serine/threonine kinase activity"/>
    <property type="evidence" value="ECO:0007669"/>
    <property type="project" value="UniProtKB-KW"/>
</dbReference>
<feature type="domain" description="Protein kinase" evidence="2">
    <location>
        <begin position="1"/>
        <end position="152"/>
    </location>
</feature>
<organism evidence="3 4">
    <name type="scientific">Ectocarpus siliculosus</name>
    <name type="common">Brown alga</name>
    <name type="synonym">Conferva siliculosa</name>
    <dbReference type="NCBI Taxonomy" id="2880"/>
    <lineage>
        <taxon>Eukaryota</taxon>
        <taxon>Sar</taxon>
        <taxon>Stramenopiles</taxon>
        <taxon>Ochrophyta</taxon>
        <taxon>PX clade</taxon>
        <taxon>Phaeophyceae</taxon>
        <taxon>Ectocarpales</taxon>
        <taxon>Ectocarpaceae</taxon>
        <taxon>Ectocarpus</taxon>
    </lineage>
</organism>
<keyword evidence="3" id="KW-0808">Transferase</keyword>
<dbReference type="Proteomes" id="UP000002630">
    <property type="component" value="Linkage Group LG33"/>
</dbReference>
<feature type="region of interest" description="Disordered" evidence="1">
    <location>
        <begin position="197"/>
        <end position="217"/>
    </location>
</feature>
<dbReference type="InterPro" id="IPR000719">
    <property type="entry name" value="Prot_kinase_dom"/>
</dbReference>
<dbReference type="SUPFAM" id="SSF56112">
    <property type="entry name" value="Protein kinase-like (PK-like)"/>
    <property type="match status" value="1"/>
</dbReference>
<dbReference type="OrthoDB" id="10516270at2759"/>
<dbReference type="PROSITE" id="PS50011">
    <property type="entry name" value="PROTEIN_KINASE_DOM"/>
    <property type="match status" value="1"/>
</dbReference>
<keyword evidence="4" id="KW-1185">Reference proteome</keyword>
<dbReference type="AlphaFoldDB" id="D7FYH0"/>
<reference evidence="3 4" key="1">
    <citation type="journal article" date="2010" name="Nature">
        <title>The Ectocarpus genome and the independent evolution of multicellularity in brown algae.</title>
        <authorList>
            <person name="Cock J.M."/>
            <person name="Sterck L."/>
            <person name="Rouze P."/>
            <person name="Scornet D."/>
            <person name="Allen A.E."/>
            <person name="Amoutzias G."/>
            <person name="Anthouard V."/>
            <person name="Artiguenave F."/>
            <person name="Aury J.M."/>
            <person name="Badger J.H."/>
            <person name="Beszteri B."/>
            <person name="Billiau K."/>
            <person name="Bonnet E."/>
            <person name="Bothwell J.H."/>
            <person name="Bowler C."/>
            <person name="Boyen C."/>
            <person name="Brownlee C."/>
            <person name="Carrano C.J."/>
            <person name="Charrier B."/>
            <person name="Cho G.Y."/>
            <person name="Coelho S.M."/>
            <person name="Collen J."/>
            <person name="Corre E."/>
            <person name="Da Silva C."/>
            <person name="Delage L."/>
            <person name="Delaroque N."/>
            <person name="Dittami S.M."/>
            <person name="Doulbeau S."/>
            <person name="Elias M."/>
            <person name="Farnham G."/>
            <person name="Gachon C.M."/>
            <person name="Gschloessl B."/>
            <person name="Heesch S."/>
            <person name="Jabbari K."/>
            <person name="Jubin C."/>
            <person name="Kawai H."/>
            <person name="Kimura K."/>
            <person name="Kloareg B."/>
            <person name="Kupper F.C."/>
            <person name="Lang D."/>
            <person name="Le Bail A."/>
            <person name="Leblanc C."/>
            <person name="Lerouge P."/>
            <person name="Lohr M."/>
            <person name="Lopez P.J."/>
            <person name="Martens C."/>
            <person name="Maumus F."/>
            <person name="Michel G."/>
            <person name="Miranda-Saavedra D."/>
            <person name="Morales J."/>
            <person name="Moreau H."/>
            <person name="Motomura T."/>
            <person name="Nagasato C."/>
            <person name="Napoli C.A."/>
            <person name="Nelson D.R."/>
            <person name="Nyvall-Collen P."/>
            <person name="Peters A.F."/>
            <person name="Pommier C."/>
            <person name="Potin P."/>
            <person name="Poulain J."/>
            <person name="Quesneville H."/>
            <person name="Read B."/>
            <person name="Rensing S.A."/>
            <person name="Ritter A."/>
            <person name="Rousvoal S."/>
            <person name="Samanta M."/>
            <person name="Samson G."/>
            <person name="Schroeder D.C."/>
            <person name="Segurens B."/>
            <person name="Strittmatter M."/>
            <person name="Tonon T."/>
            <person name="Tregear J.W."/>
            <person name="Valentin K."/>
            <person name="von Dassow P."/>
            <person name="Yamagishi T."/>
            <person name="Van de Peer Y."/>
            <person name="Wincker P."/>
        </authorList>
    </citation>
    <scope>NUCLEOTIDE SEQUENCE [LARGE SCALE GENOMIC DNA]</scope>
    <source>
        <strain evidence="4">Ec32 / CCAP1310/4</strain>
    </source>
</reference>
<dbReference type="EMBL" id="FN649758">
    <property type="protein sequence ID" value="CBJ32512.1"/>
    <property type="molecule type" value="Genomic_DNA"/>
</dbReference>
<evidence type="ECO:0000259" key="2">
    <source>
        <dbReference type="PROSITE" id="PS50011"/>
    </source>
</evidence>
<sequence length="217" mass="23186">MHKAGIGHWDLTPPNILLVDDGYGGCIPQVSDFGLARALGEMRPKMMGTLGSMPLEVMQASVPACPSQDTFAMGAMAFIICVTPDKVQANMFISPHLFTAAEAKAKKALEAKGGGPLAMTLRDIFERNVMERTMSTGAFTTLMTVDNLHPDLGPTSVRDMVSCYLPTFLASDLNNRGDMATFEKVMGHIIKMVEAQGETKVDEQGGDGSAGSEVQQA</sequence>
<name>D7FYH0_ECTSI</name>
<protein>
    <submittedName>
        <fullName evidence="3">Serine/threonine protein kinase</fullName>
    </submittedName>
</protein>
<evidence type="ECO:0000256" key="1">
    <source>
        <dbReference type="SAM" id="MobiDB-lite"/>
    </source>
</evidence>
<dbReference type="InterPro" id="IPR011009">
    <property type="entry name" value="Kinase-like_dom_sf"/>
</dbReference>
<dbReference type="InParanoid" id="D7FYH0"/>
<keyword evidence="3" id="KW-0723">Serine/threonine-protein kinase</keyword>
<dbReference type="EMBL" id="FN648535">
    <property type="protein sequence ID" value="CBJ32512.1"/>
    <property type="molecule type" value="Genomic_DNA"/>
</dbReference>
<dbReference type="Gene3D" id="1.10.510.10">
    <property type="entry name" value="Transferase(Phosphotransferase) domain 1"/>
    <property type="match status" value="1"/>
</dbReference>
<accession>D7FYH0</accession>
<keyword evidence="3" id="KW-0418">Kinase</keyword>
<proteinExistence type="predicted"/>
<dbReference type="Pfam" id="PF00069">
    <property type="entry name" value="Pkinase"/>
    <property type="match status" value="1"/>
</dbReference>